<proteinExistence type="inferred from homology"/>
<evidence type="ECO:0000256" key="4">
    <source>
        <dbReference type="PIRSR" id="PIRSR000103-1"/>
    </source>
</evidence>
<evidence type="ECO:0000259" key="6">
    <source>
        <dbReference type="Pfam" id="PF14833"/>
    </source>
</evidence>
<feature type="domain" description="3-hydroxyisobutyrate dehydrogenase-like NAD-binding" evidence="6">
    <location>
        <begin position="168"/>
        <end position="281"/>
    </location>
</feature>
<dbReference type="EMBL" id="VZDO01000018">
    <property type="protein sequence ID" value="KAB0677201.1"/>
    <property type="molecule type" value="Genomic_DNA"/>
</dbReference>
<name>A0A7V7PLI1_9HYPH</name>
<evidence type="ECO:0000256" key="1">
    <source>
        <dbReference type="ARBA" id="ARBA00009080"/>
    </source>
</evidence>
<sequence>MTGETIGFVGLGFMGHGMAKNIAEKGYRLRTLANRSREALDDLVKRGAEEAADLADLAKSADAVVLCLPGSDQVEAVVAGPGGLLENLKPGTMVIDSSTSNPVSTRRLYELAAAKGVSFVDAPLSRTPKEAWEGTLDTMVGASDADFERVRSIVDTWSGRVLHTGGPGSGHTMKLLNNFLSLGYAALYAEALAIGAKTGVSAETFHSVVSGGRMDCGFYQTFMKYVVGGDREAHRFTLKNAHKDTRYLVGMANEGGIATHVASAVKNSFATAEAIGRGGDFVPMLADIVAELNGIKRQEG</sequence>
<dbReference type="GO" id="GO:0016054">
    <property type="term" value="P:organic acid catabolic process"/>
    <property type="evidence" value="ECO:0007669"/>
    <property type="project" value="UniProtKB-ARBA"/>
</dbReference>
<dbReference type="GO" id="GO:0050661">
    <property type="term" value="F:NADP binding"/>
    <property type="evidence" value="ECO:0007669"/>
    <property type="project" value="InterPro"/>
</dbReference>
<protein>
    <submittedName>
        <fullName evidence="7">NAD(P)-dependent oxidoreductase</fullName>
    </submittedName>
</protein>
<dbReference type="PROSITE" id="PS00895">
    <property type="entry name" value="3_HYDROXYISOBUT_DH"/>
    <property type="match status" value="1"/>
</dbReference>
<comment type="similarity">
    <text evidence="1">Belongs to the HIBADH-related family.</text>
</comment>
<reference evidence="7 8" key="1">
    <citation type="submission" date="2019-09" db="EMBL/GenBank/DDBJ databases">
        <title>YIM 132180 draft genome.</title>
        <authorList>
            <person name="Zhang K."/>
        </authorList>
    </citation>
    <scope>NUCLEOTIDE SEQUENCE [LARGE SCALE GENOMIC DNA]</scope>
    <source>
        <strain evidence="7 8">YIM 132180</strain>
    </source>
</reference>
<dbReference type="Pfam" id="PF03446">
    <property type="entry name" value="NAD_binding_2"/>
    <property type="match status" value="1"/>
</dbReference>
<dbReference type="Gene3D" id="1.10.1040.10">
    <property type="entry name" value="N-(1-d-carboxylethyl)-l-norvaline Dehydrogenase, domain 2"/>
    <property type="match status" value="1"/>
</dbReference>
<dbReference type="Gene3D" id="3.40.50.720">
    <property type="entry name" value="NAD(P)-binding Rossmann-like Domain"/>
    <property type="match status" value="1"/>
</dbReference>
<dbReference type="SUPFAM" id="SSF48179">
    <property type="entry name" value="6-phosphogluconate dehydrogenase C-terminal domain-like"/>
    <property type="match status" value="1"/>
</dbReference>
<keyword evidence="3" id="KW-0520">NAD</keyword>
<dbReference type="InterPro" id="IPR029154">
    <property type="entry name" value="HIBADH-like_NADP-bd"/>
</dbReference>
<dbReference type="AlphaFoldDB" id="A0A7V7PLI1"/>
<feature type="active site" evidence="4">
    <location>
        <position position="174"/>
    </location>
</feature>
<dbReference type="PANTHER" id="PTHR43060">
    <property type="entry name" value="3-HYDROXYISOBUTYRATE DEHYDROGENASE-LIKE 1, MITOCHONDRIAL-RELATED"/>
    <property type="match status" value="1"/>
</dbReference>
<dbReference type="InterPro" id="IPR002204">
    <property type="entry name" value="3-OH-isobutyrate_DH-rel_CS"/>
</dbReference>
<dbReference type="InterPro" id="IPR008927">
    <property type="entry name" value="6-PGluconate_DH-like_C_sf"/>
</dbReference>
<dbReference type="InterPro" id="IPR013328">
    <property type="entry name" value="6PGD_dom2"/>
</dbReference>
<gene>
    <name evidence="7" type="ORF">F6X38_18950</name>
</gene>
<evidence type="ECO:0000256" key="3">
    <source>
        <dbReference type="ARBA" id="ARBA00023027"/>
    </source>
</evidence>
<dbReference type="PANTHER" id="PTHR43060:SF15">
    <property type="entry name" value="3-HYDROXYISOBUTYRATE DEHYDROGENASE-LIKE 1, MITOCHONDRIAL-RELATED"/>
    <property type="match status" value="1"/>
</dbReference>
<dbReference type="PIRSF" id="PIRSF000103">
    <property type="entry name" value="HIBADH"/>
    <property type="match status" value="1"/>
</dbReference>
<dbReference type="InterPro" id="IPR015815">
    <property type="entry name" value="HIBADH-related"/>
</dbReference>
<accession>A0A7V7PLI1</accession>
<organism evidence="7 8">
    <name type="scientific">Plantimonas leprariae</name>
    <dbReference type="NCBI Taxonomy" id="2615207"/>
    <lineage>
        <taxon>Bacteria</taxon>
        <taxon>Pseudomonadati</taxon>
        <taxon>Pseudomonadota</taxon>
        <taxon>Alphaproteobacteria</taxon>
        <taxon>Hyphomicrobiales</taxon>
        <taxon>Aurantimonadaceae</taxon>
        <taxon>Plantimonas</taxon>
    </lineage>
</organism>
<keyword evidence="8" id="KW-1185">Reference proteome</keyword>
<dbReference type="Pfam" id="PF14833">
    <property type="entry name" value="NAD_binding_11"/>
    <property type="match status" value="1"/>
</dbReference>
<dbReference type="GO" id="GO:0051287">
    <property type="term" value="F:NAD binding"/>
    <property type="evidence" value="ECO:0007669"/>
    <property type="project" value="InterPro"/>
</dbReference>
<keyword evidence="2" id="KW-0560">Oxidoreductase</keyword>
<evidence type="ECO:0000256" key="2">
    <source>
        <dbReference type="ARBA" id="ARBA00023002"/>
    </source>
</evidence>
<comment type="caution">
    <text evidence="7">The sequence shown here is derived from an EMBL/GenBank/DDBJ whole genome shotgun (WGS) entry which is preliminary data.</text>
</comment>
<evidence type="ECO:0000259" key="5">
    <source>
        <dbReference type="Pfam" id="PF03446"/>
    </source>
</evidence>
<dbReference type="GO" id="GO:0016491">
    <property type="term" value="F:oxidoreductase activity"/>
    <property type="evidence" value="ECO:0007669"/>
    <property type="project" value="UniProtKB-KW"/>
</dbReference>
<evidence type="ECO:0000313" key="8">
    <source>
        <dbReference type="Proteomes" id="UP000432089"/>
    </source>
</evidence>
<dbReference type="InterPro" id="IPR036291">
    <property type="entry name" value="NAD(P)-bd_dom_sf"/>
</dbReference>
<dbReference type="SUPFAM" id="SSF51735">
    <property type="entry name" value="NAD(P)-binding Rossmann-fold domains"/>
    <property type="match status" value="1"/>
</dbReference>
<evidence type="ECO:0000313" key="7">
    <source>
        <dbReference type="EMBL" id="KAB0677201.1"/>
    </source>
</evidence>
<dbReference type="Proteomes" id="UP000432089">
    <property type="component" value="Unassembled WGS sequence"/>
</dbReference>
<feature type="domain" description="6-phosphogluconate dehydrogenase NADP-binding" evidence="5">
    <location>
        <begin position="5"/>
        <end position="165"/>
    </location>
</feature>
<dbReference type="InterPro" id="IPR006115">
    <property type="entry name" value="6PGDH_NADP-bd"/>
</dbReference>